<evidence type="ECO:0000313" key="8">
    <source>
        <dbReference type="EMBL" id="MEJ8645224.1"/>
    </source>
</evidence>
<dbReference type="EMBL" id="JBBKAM010000002">
    <property type="protein sequence ID" value="MEJ8645224.1"/>
    <property type="molecule type" value="Genomic_DNA"/>
</dbReference>
<keyword evidence="3" id="KW-1003">Cell membrane</keyword>
<evidence type="ECO:0000313" key="9">
    <source>
        <dbReference type="Proteomes" id="UP001382904"/>
    </source>
</evidence>
<dbReference type="InterPro" id="IPR032808">
    <property type="entry name" value="DoxX"/>
</dbReference>
<dbReference type="PANTHER" id="PTHR33452:SF1">
    <property type="entry name" value="INNER MEMBRANE PROTEIN YPHA-RELATED"/>
    <property type="match status" value="1"/>
</dbReference>
<evidence type="ECO:0000256" key="1">
    <source>
        <dbReference type="ARBA" id="ARBA00004651"/>
    </source>
</evidence>
<evidence type="ECO:0000256" key="7">
    <source>
        <dbReference type="SAM" id="Phobius"/>
    </source>
</evidence>
<protein>
    <submittedName>
        <fullName evidence="8">DoxX family protein</fullName>
    </submittedName>
</protein>
<feature type="transmembrane region" description="Helical" evidence="7">
    <location>
        <begin position="126"/>
        <end position="144"/>
    </location>
</feature>
<gene>
    <name evidence="8" type="ORF">WKI68_36520</name>
</gene>
<comment type="similarity">
    <text evidence="2">Belongs to the DoxX family.</text>
</comment>
<dbReference type="Proteomes" id="UP001382904">
    <property type="component" value="Unassembled WGS sequence"/>
</dbReference>
<keyword evidence="6 7" id="KW-0472">Membrane</keyword>
<feature type="transmembrane region" description="Helical" evidence="7">
    <location>
        <begin position="156"/>
        <end position="176"/>
    </location>
</feature>
<evidence type="ECO:0000256" key="2">
    <source>
        <dbReference type="ARBA" id="ARBA00006679"/>
    </source>
</evidence>
<organism evidence="8 9">
    <name type="scientific">Streptomyces caledonius</name>
    <dbReference type="NCBI Taxonomy" id="3134107"/>
    <lineage>
        <taxon>Bacteria</taxon>
        <taxon>Bacillati</taxon>
        <taxon>Actinomycetota</taxon>
        <taxon>Actinomycetes</taxon>
        <taxon>Kitasatosporales</taxon>
        <taxon>Streptomycetaceae</taxon>
        <taxon>Streptomyces</taxon>
    </lineage>
</organism>
<comment type="subcellular location">
    <subcellularLocation>
        <location evidence="1">Cell membrane</location>
        <topology evidence="1">Multi-pass membrane protein</topology>
    </subcellularLocation>
</comment>
<keyword evidence="4 7" id="KW-0812">Transmembrane</keyword>
<comment type="caution">
    <text evidence="8">The sequence shown here is derived from an EMBL/GenBank/DDBJ whole genome shotgun (WGS) entry which is preliminary data.</text>
</comment>
<name>A0ABU8UBF4_9ACTN</name>
<dbReference type="Pfam" id="PF07681">
    <property type="entry name" value="DoxX"/>
    <property type="match status" value="1"/>
</dbReference>
<proteinExistence type="inferred from homology"/>
<evidence type="ECO:0000256" key="5">
    <source>
        <dbReference type="ARBA" id="ARBA00022989"/>
    </source>
</evidence>
<feature type="transmembrane region" description="Helical" evidence="7">
    <location>
        <begin position="81"/>
        <end position="106"/>
    </location>
</feature>
<dbReference type="PANTHER" id="PTHR33452">
    <property type="entry name" value="OXIDOREDUCTASE CATD-RELATED"/>
    <property type="match status" value="1"/>
</dbReference>
<evidence type="ECO:0000256" key="6">
    <source>
        <dbReference type="ARBA" id="ARBA00023136"/>
    </source>
</evidence>
<keyword evidence="5 7" id="KW-1133">Transmembrane helix</keyword>
<accession>A0ABU8UBF4</accession>
<sequence>MTATLFPTAPRTTSGGSITPCDVGLPVLRVVLGVIMAVHGTQKLFQWFDGPGIKATGMFFSKAGYPAGESMAVFAGLTETLGGLGLILGLLTPLAAAGIVGVMLNAVAVKWTGSVVGQEGVEFESLIIAGAVTLALTGPGRFALDRFVPVLRDHRVVHGILALVLGVVLAAVVLLVRD</sequence>
<reference evidence="8 9" key="1">
    <citation type="submission" date="2024-03" db="EMBL/GenBank/DDBJ databases">
        <title>Novel Streptomyces species of biotechnological and ecological value are a feature of Machair soil.</title>
        <authorList>
            <person name="Prole J.R."/>
            <person name="Goodfellow M."/>
            <person name="Allenby N."/>
            <person name="Ward A.C."/>
        </authorList>
    </citation>
    <scope>NUCLEOTIDE SEQUENCE [LARGE SCALE GENOMIC DNA]</scope>
    <source>
        <strain evidence="8 9">MS1.HAVA.3</strain>
    </source>
</reference>
<evidence type="ECO:0000256" key="4">
    <source>
        <dbReference type="ARBA" id="ARBA00022692"/>
    </source>
</evidence>
<evidence type="ECO:0000256" key="3">
    <source>
        <dbReference type="ARBA" id="ARBA00022475"/>
    </source>
</evidence>
<dbReference type="InterPro" id="IPR051907">
    <property type="entry name" value="DoxX-like_oxidoreductase"/>
</dbReference>
<keyword evidence="9" id="KW-1185">Reference proteome</keyword>